<evidence type="ECO:0000313" key="2">
    <source>
        <dbReference type="EMBL" id="KAF7360912.1"/>
    </source>
</evidence>
<evidence type="ECO:0000256" key="1">
    <source>
        <dbReference type="SAM" id="Phobius"/>
    </source>
</evidence>
<dbReference type="Proteomes" id="UP000623467">
    <property type="component" value="Unassembled WGS sequence"/>
</dbReference>
<sequence length="141" mass="15865">MQSTLFTSSVYQQKNILKYIESVVSSLFHMPDPKPTDVHVLAIVVLIQVVFHAVHARVLALASHTTTDWIQTVASFIKDNKVSLQEKAETIAAQVAAIIQEMTHRDVIPSWNPQHDPWRFSEENVTTLATELSQCVKANLM</sequence>
<name>A0A8H7D696_9AGAR</name>
<gene>
    <name evidence="2" type="ORF">MSAN_01121100</name>
</gene>
<protein>
    <submittedName>
        <fullName evidence="2">Uncharacterized protein</fullName>
    </submittedName>
</protein>
<dbReference type="OrthoDB" id="2979224at2759"/>
<keyword evidence="1" id="KW-1133">Transmembrane helix</keyword>
<comment type="caution">
    <text evidence="2">The sequence shown here is derived from an EMBL/GenBank/DDBJ whole genome shotgun (WGS) entry which is preliminary data.</text>
</comment>
<keyword evidence="3" id="KW-1185">Reference proteome</keyword>
<proteinExistence type="predicted"/>
<accession>A0A8H7D696</accession>
<keyword evidence="1" id="KW-0472">Membrane</keyword>
<reference evidence="2" key="1">
    <citation type="submission" date="2020-05" db="EMBL/GenBank/DDBJ databases">
        <title>Mycena genomes resolve the evolution of fungal bioluminescence.</title>
        <authorList>
            <person name="Tsai I.J."/>
        </authorList>
    </citation>
    <scope>NUCLEOTIDE SEQUENCE</scope>
    <source>
        <strain evidence="2">160909Yilan</strain>
    </source>
</reference>
<keyword evidence="1" id="KW-0812">Transmembrane</keyword>
<organism evidence="2 3">
    <name type="scientific">Mycena sanguinolenta</name>
    <dbReference type="NCBI Taxonomy" id="230812"/>
    <lineage>
        <taxon>Eukaryota</taxon>
        <taxon>Fungi</taxon>
        <taxon>Dikarya</taxon>
        <taxon>Basidiomycota</taxon>
        <taxon>Agaricomycotina</taxon>
        <taxon>Agaricomycetes</taxon>
        <taxon>Agaricomycetidae</taxon>
        <taxon>Agaricales</taxon>
        <taxon>Marasmiineae</taxon>
        <taxon>Mycenaceae</taxon>
        <taxon>Mycena</taxon>
    </lineage>
</organism>
<evidence type="ECO:0000313" key="3">
    <source>
        <dbReference type="Proteomes" id="UP000623467"/>
    </source>
</evidence>
<dbReference type="AlphaFoldDB" id="A0A8H7D696"/>
<dbReference type="EMBL" id="JACAZH010000008">
    <property type="protein sequence ID" value="KAF7360912.1"/>
    <property type="molecule type" value="Genomic_DNA"/>
</dbReference>
<feature type="transmembrane region" description="Helical" evidence="1">
    <location>
        <begin position="38"/>
        <end position="60"/>
    </location>
</feature>